<dbReference type="Proteomes" id="UP001321786">
    <property type="component" value="Chromosome"/>
</dbReference>
<protein>
    <recommendedName>
        <fullName evidence="2">UPF0178 protein HLPR_26270</fullName>
    </recommendedName>
</protein>
<dbReference type="RefSeq" id="WP_338535891.1">
    <property type="nucleotide sequence ID" value="NZ_AP028654.1"/>
</dbReference>
<dbReference type="EMBL" id="AP028654">
    <property type="protein sequence ID" value="BEP30296.1"/>
    <property type="molecule type" value="Genomic_DNA"/>
</dbReference>
<accession>A0AAU9E6C5</accession>
<evidence type="ECO:0000256" key="2">
    <source>
        <dbReference type="HAMAP-Rule" id="MF_00489"/>
    </source>
</evidence>
<dbReference type="InterPro" id="IPR003791">
    <property type="entry name" value="UPF0178"/>
</dbReference>
<comment type="similarity">
    <text evidence="1 2">Belongs to the UPF0178 family.</text>
</comment>
<gene>
    <name evidence="3" type="ORF">HLPR_26270</name>
</gene>
<name>A0AAU9E6C5_9FIRM</name>
<dbReference type="PANTHER" id="PTHR35146:SF1">
    <property type="entry name" value="UPF0178 PROTEIN YAII"/>
    <property type="match status" value="1"/>
</dbReference>
<dbReference type="Pfam" id="PF02639">
    <property type="entry name" value="DUF188"/>
    <property type="match status" value="1"/>
</dbReference>
<dbReference type="HAMAP" id="MF_00489">
    <property type="entry name" value="UPF0178"/>
    <property type="match status" value="1"/>
</dbReference>
<dbReference type="KEGG" id="hprf:HLPR_26270"/>
<evidence type="ECO:0000313" key="4">
    <source>
        <dbReference type="Proteomes" id="UP001321786"/>
    </source>
</evidence>
<keyword evidence="4" id="KW-1185">Reference proteome</keyword>
<proteinExistence type="inferred from homology"/>
<sequence>MKIWVDADGCPVVKITIEEAKKHSVPLVVVKNHAVRIEDDYAKIVTVDVTRDAADYYIVNHMEKGDLVITQDNGLSAMALAKDGKILNQNGRWITNDNIELILESRHISQKERMKKKKSYTKFKKREKTKDDNFRRELVSFIENI</sequence>
<organism evidence="3 4">
    <name type="scientific">Helicovermis profundi</name>
    <dbReference type="NCBI Taxonomy" id="3065157"/>
    <lineage>
        <taxon>Bacteria</taxon>
        <taxon>Bacillati</taxon>
        <taxon>Bacillota</taxon>
        <taxon>Clostridia</taxon>
        <taxon>Helicovermis</taxon>
    </lineage>
</organism>
<evidence type="ECO:0000313" key="3">
    <source>
        <dbReference type="EMBL" id="BEP30296.1"/>
    </source>
</evidence>
<reference evidence="3 4" key="1">
    <citation type="submission" date="2023-08" db="EMBL/GenBank/DDBJ databases">
        <title>Helicovermis profunda gen. nov., sp. nov., a novel mesophilic, fermentative bacterium within the Bacillota from a deep-sea hydrothermal vent chimney.</title>
        <authorList>
            <person name="Miyazaki U."/>
            <person name="Mizutani D."/>
            <person name="Hashimoto Y."/>
            <person name="Tame A."/>
            <person name="Sawayama S."/>
            <person name="Miyazaki J."/>
            <person name="Takai K."/>
            <person name="Nakagawa S."/>
        </authorList>
    </citation>
    <scope>NUCLEOTIDE SEQUENCE [LARGE SCALE GENOMIC DNA]</scope>
    <source>
        <strain evidence="3 4">S502</strain>
    </source>
</reference>
<dbReference type="PANTHER" id="PTHR35146">
    <property type="entry name" value="UPF0178 PROTEIN YAII"/>
    <property type="match status" value="1"/>
</dbReference>
<evidence type="ECO:0000256" key="1">
    <source>
        <dbReference type="ARBA" id="ARBA00008522"/>
    </source>
</evidence>
<dbReference type="AlphaFoldDB" id="A0AAU9E6C5"/>